<dbReference type="STRING" id="908337.HMPREF9257_0486"/>
<dbReference type="InterPro" id="IPR019931">
    <property type="entry name" value="LPXTG_anchor"/>
</dbReference>
<evidence type="ECO:0000256" key="5">
    <source>
        <dbReference type="SAM" id="MobiDB-lite"/>
    </source>
</evidence>
<evidence type="ECO:0000313" key="8">
    <source>
        <dbReference type="EMBL" id="EFR31535.1"/>
    </source>
</evidence>
<dbReference type="PROSITE" id="PS50847">
    <property type="entry name" value="GRAM_POS_ANCHORING"/>
    <property type="match status" value="1"/>
</dbReference>
<feature type="chain" id="PRO_5003184027" evidence="6">
    <location>
        <begin position="35"/>
        <end position="1103"/>
    </location>
</feature>
<comment type="caution">
    <text evidence="8">The sequence shown here is derived from an EMBL/GenBank/DDBJ whole genome shotgun (WGS) entry which is preliminary data.</text>
</comment>
<dbReference type="AlphaFoldDB" id="E4KND7"/>
<dbReference type="Proteomes" id="UP000005990">
    <property type="component" value="Unassembled WGS sequence"/>
</dbReference>
<keyword evidence="2" id="KW-0964">Secreted</keyword>
<gene>
    <name evidence="8" type="ORF">HMPREF9257_0486</name>
</gene>
<dbReference type="SUPFAM" id="SSF53187">
    <property type="entry name" value="Zn-dependent exopeptidases"/>
    <property type="match status" value="1"/>
</dbReference>
<evidence type="ECO:0000259" key="7">
    <source>
        <dbReference type="PROSITE" id="PS50847"/>
    </source>
</evidence>
<dbReference type="EMBL" id="AENN01000010">
    <property type="protein sequence ID" value="EFR31535.1"/>
    <property type="molecule type" value="Genomic_DNA"/>
</dbReference>
<keyword evidence="9" id="KW-1185">Reference proteome</keyword>
<accession>E4KND7</accession>
<name>E4KND7_9LACT</name>
<evidence type="ECO:0000256" key="4">
    <source>
        <dbReference type="ARBA" id="ARBA00023088"/>
    </source>
</evidence>
<evidence type="ECO:0000256" key="6">
    <source>
        <dbReference type="SAM" id="SignalP"/>
    </source>
</evidence>
<evidence type="ECO:0000256" key="3">
    <source>
        <dbReference type="ARBA" id="ARBA00022729"/>
    </source>
</evidence>
<sequence length="1103" mass="121558">MANNSKSSLVKQVLLGLSTTLALSLVTGVSPARAEEGIVSDPVAASATDIATTTSVTSDTTSTEATNDQATDTTVDTDQVADDTVEAAAAEEAAETEESKPAIDETNMATGEAKPEPNVDAASTEEAIRQIDHQTAEDPIENRKDTVYMTEKTIITEKAEVGDIDPTTIQWTLNGKPLNESKTYVMKDGTFTGDQFINIDNASVVNGQLNFNITINSLFGRDLSLRTPNNIRRTFLDYMHEYVLEGKTADGKVIRKVINLRPYEKYMTYDEMLKDIQDTTENHKEGRLVETEIYGKTAQGRDMHYGIVAKDQASIDNYLNVLTPAMLKHPDQVKALLESGKLDYKVPVLINNTHADEQPGTDIVRDLFKQIATKDVIHFNMTQDGVIKKVSLNVSELLDKFIFLFNFSENPDGSVANTRELANDLDPNRDASYQANPETVAISGLINKWNPMALYDLHGFVRDFLIEPTTPPHDPNFEYDLVSETMMEHAREMGNAGTTNTNYNHYIIPKVYYGDGWDDAFSGYTGVYAVYHGILGHTIEIPETNHESFKAGSYAVLGGINYIKDNLDRLMANRLTFYSRGVNKVEDPRAEEELVGPDGKTIGRIKGDNPKFFPDYYVIPMTPNGVRDTQAAFDMIEYFKRNGVEVKELKADMGPYKKGDLVIDMAQAKRGYANHILYKGSNESAWAAMYAELVVNFPDMRGFDADPIFADGKFDGFLGQVTHTKAPRSQVGTAPYYKVANNSATTVKAINAAIKAGAKVYKTKDGYIVDRKTLAHLLDNYALYAQPIVDAYPSGQTLKPLKVFVPKKYEAWQGRETILDSQIVAGDLGFQVVDSIDDADVLILQSGQFDPSLLGKKPTMILGGDAMARLEELGLLKGFDAEMFKDGWSHEGLLKALIDKNTNLSSGYSLKDLFYSNSGSWIEGIPAGFKKIVEVAGDDFFISGWWPGYDGLSGKVMAIDGTYNNQPLFIYAGNPTNRRHTKNLFGWLANAIFRDTADAQLIAYTPNVPGDDDKDKDHDKPSDPSVVPGDKNKDQADDSSEKPNQDGAKEDTQVVEVIADQASQTSAALLPATGEDMNENILIAGFALVLGSSLVYFSRKQEN</sequence>
<dbReference type="RefSeq" id="WP_006417980.1">
    <property type="nucleotide sequence ID" value="NZ_AENN01000010.1"/>
</dbReference>
<reference evidence="8 9" key="1">
    <citation type="submission" date="2010-10" db="EMBL/GenBank/DDBJ databases">
        <authorList>
            <person name="Durkin A.S."/>
            <person name="Madupu R."/>
            <person name="Torralba M."/>
            <person name="Gillis M."/>
            <person name="Methe B."/>
            <person name="Sutton G."/>
            <person name="Nelson K.E."/>
        </authorList>
    </citation>
    <scope>NUCLEOTIDE SEQUENCE [LARGE SCALE GENOMIC DNA]</scope>
    <source>
        <strain evidence="8 9">ACS-139-V-Col8</strain>
    </source>
</reference>
<dbReference type="OrthoDB" id="9758209at2"/>
<dbReference type="eggNOG" id="COG2866">
    <property type="taxonomic scope" value="Bacteria"/>
</dbReference>
<feature type="region of interest" description="Disordered" evidence="5">
    <location>
        <begin position="92"/>
        <end position="119"/>
    </location>
</feature>
<feature type="domain" description="Gram-positive cocci surface proteins LPxTG" evidence="7">
    <location>
        <begin position="1070"/>
        <end position="1103"/>
    </location>
</feature>
<dbReference type="Pfam" id="PF00746">
    <property type="entry name" value="Gram_pos_anchor"/>
    <property type="match status" value="1"/>
</dbReference>
<keyword evidence="3 6" id="KW-0732">Signal</keyword>
<keyword evidence="1" id="KW-0134">Cell wall</keyword>
<feature type="compositionally biased region" description="Basic and acidic residues" evidence="5">
    <location>
        <begin position="1030"/>
        <end position="1051"/>
    </location>
</feature>
<organism evidence="8 9">
    <name type="scientific">Eremococcus coleocola ACS-139-V-Col8</name>
    <dbReference type="NCBI Taxonomy" id="908337"/>
    <lineage>
        <taxon>Bacteria</taxon>
        <taxon>Bacillati</taxon>
        <taxon>Bacillota</taxon>
        <taxon>Bacilli</taxon>
        <taxon>Lactobacillales</taxon>
        <taxon>Aerococcaceae</taxon>
        <taxon>Eremococcus</taxon>
    </lineage>
</organism>
<feature type="compositionally biased region" description="Basic and acidic residues" evidence="5">
    <location>
        <begin position="1011"/>
        <end position="1022"/>
    </location>
</feature>
<evidence type="ECO:0000313" key="9">
    <source>
        <dbReference type="Proteomes" id="UP000005990"/>
    </source>
</evidence>
<feature type="signal peptide" evidence="6">
    <location>
        <begin position="1"/>
        <end position="34"/>
    </location>
</feature>
<protein>
    <submittedName>
        <fullName evidence="8">LPXTG-motif cell wall anchor domain protein</fullName>
    </submittedName>
</protein>
<evidence type="ECO:0000256" key="1">
    <source>
        <dbReference type="ARBA" id="ARBA00022512"/>
    </source>
</evidence>
<keyword evidence="4" id="KW-0572">Peptidoglycan-anchor</keyword>
<dbReference type="NCBIfam" id="TIGR01167">
    <property type="entry name" value="LPXTG_anchor"/>
    <property type="match status" value="1"/>
</dbReference>
<evidence type="ECO:0000256" key="2">
    <source>
        <dbReference type="ARBA" id="ARBA00022525"/>
    </source>
</evidence>
<feature type="region of interest" description="Disordered" evidence="5">
    <location>
        <begin position="1004"/>
        <end position="1051"/>
    </location>
</feature>
<dbReference type="Gene3D" id="3.40.630.10">
    <property type="entry name" value="Zn peptidases"/>
    <property type="match status" value="1"/>
</dbReference>
<feature type="region of interest" description="Disordered" evidence="5">
    <location>
        <begin position="52"/>
        <end position="78"/>
    </location>
</feature>
<proteinExistence type="predicted"/>